<evidence type="ECO:0000256" key="2">
    <source>
        <dbReference type="ARBA" id="ARBA00022679"/>
    </source>
</evidence>
<dbReference type="GO" id="GO:0016020">
    <property type="term" value="C:membrane"/>
    <property type="evidence" value="ECO:0007669"/>
    <property type="project" value="UniProtKB-SubCell"/>
</dbReference>
<dbReference type="GO" id="GO:0006629">
    <property type="term" value="P:lipid metabolic process"/>
    <property type="evidence" value="ECO:0007669"/>
    <property type="project" value="UniProtKB-KW"/>
</dbReference>
<sequence length="223" mass="24769">MLWRLLRLRSPWPRIFLRLATFAVGARTRIIGTPLRKDVFFVANHLSWIDILAMGGVTGTAFVSKDDVGDMPLVGWLARQNNTLFISRTRRQDVREQAETLRAALAGHQPVTLFPEGTTGFGHELLPFKPALLSVMLPPPRDLRVQPVYIDYGPAAADIAWHEPSLADNALRLLTRPGTLTVTLHFLAHFDPRDFADRKALAAESRKRIAACLPPIATPPGTV</sequence>
<feature type="domain" description="Phospholipid/glycerol acyltransferase" evidence="8">
    <location>
        <begin position="39"/>
        <end position="153"/>
    </location>
</feature>
<evidence type="ECO:0000256" key="6">
    <source>
        <dbReference type="ARBA" id="ARBA00023136"/>
    </source>
</evidence>
<dbReference type="SMART" id="SM00563">
    <property type="entry name" value="PlsC"/>
    <property type="match status" value="1"/>
</dbReference>
<dbReference type="PANTHER" id="PTHR23063:SF52">
    <property type="entry name" value="LYSOPHOSPHATIDYLCHOLINE ACYLTRANSFERASE"/>
    <property type="match status" value="1"/>
</dbReference>
<dbReference type="SUPFAM" id="SSF69593">
    <property type="entry name" value="Glycerol-3-phosphate (1)-acyltransferase"/>
    <property type="match status" value="1"/>
</dbReference>
<evidence type="ECO:0000256" key="5">
    <source>
        <dbReference type="ARBA" id="ARBA00023098"/>
    </source>
</evidence>
<keyword evidence="4" id="KW-1133">Transmembrane helix</keyword>
<dbReference type="InterPro" id="IPR002123">
    <property type="entry name" value="Plipid/glycerol_acylTrfase"/>
</dbReference>
<keyword evidence="2 9" id="KW-0808">Transferase</keyword>
<accession>A0A437J7Q1</accession>
<evidence type="ECO:0000256" key="1">
    <source>
        <dbReference type="ARBA" id="ARBA00004370"/>
    </source>
</evidence>
<evidence type="ECO:0000313" key="9">
    <source>
        <dbReference type="EMBL" id="RVT41200.1"/>
    </source>
</evidence>
<keyword evidence="6" id="KW-0472">Membrane</keyword>
<evidence type="ECO:0000259" key="8">
    <source>
        <dbReference type="SMART" id="SM00563"/>
    </source>
</evidence>
<dbReference type="Proteomes" id="UP000282977">
    <property type="component" value="Unassembled WGS sequence"/>
</dbReference>
<dbReference type="PANTHER" id="PTHR23063">
    <property type="entry name" value="PHOSPHOLIPID ACYLTRANSFERASE"/>
    <property type="match status" value="1"/>
</dbReference>
<evidence type="ECO:0000256" key="7">
    <source>
        <dbReference type="ARBA" id="ARBA00023315"/>
    </source>
</evidence>
<evidence type="ECO:0000256" key="3">
    <source>
        <dbReference type="ARBA" id="ARBA00022692"/>
    </source>
</evidence>
<dbReference type="GO" id="GO:0016746">
    <property type="term" value="F:acyltransferase activity"/>
    <property type="evidence" value="ECO:0007669"/>
    <property type="project" value="UniProtKB-KW"/>
</dbReference>
<proteinExistence type="predicted"/>
<dbReference type="EMBL" id="RZUL01000003">
    <property type="protein sequence ID" value="RVT41200.1"/>
    <property type="molecule type" value="Genomic_DNA"/>
</dbReference>
<evidence type="ECO:0000313" key="10">
    <source>
        <dbReference type="Proteomes" id="UP000282977"/>
    </source>
</evidence>
<comment type="subcellular location">
    <subcellularLocation>
        <location evidence="1">Membrane</location>
    </subcellularLocation>
</comment>
<organism evidence="9 10">
    <name type="scientific">Sphingobium algorifonticola</name>
    <dbReference type="NCBI Taxonomy" id="2008318"/>
    <lineage>
        <taxon>Bacteria</taxon>
        <taxon>Pseudomonadati</taxon>
        <taxon>Pseudomonadota</taxon>
        <taxon>Alphaproteobacteria</taxon>
        <taxon>Sphingomonadales</taxon>
        <taxon>Sphingomonadaceae</taxon>
        <taxon>Sphingobium</taxon>
    </lineage>
</organism>
<evidence type="ECO:0000256" key="4">
    <source>
        <dbReference type="ARBA" id="ARBA00022989"/>
    </source>
</evidence>
<keyword evidence="10" id="KW-1185">Reference proteome</keyword>
<name>A0A437J7Q1_9SPHN</name>
<comment type="caution">
    <text evidence="9">The sequence shown here is derived from an EMBL/GenBank/DDBJ whole genome shotgun (WGS) entry which is preliminary data.</text>
</comment>
<dbReference type="AlphaFoldDB" id="A0A437J7Q1"/>
<reference evidence="9 10" key="1">
    <citation type="submission" date="2019-01" db="EMBL/GenBank/DDBJ databases">
        <authorList>
            <person name="Chen W.-M."/>
        </authorList>
    </citation>
    <scope>NUCLEOTIDE SEQUENCE [LARGE SCALE GENOMIC DNA]</scope>
    <source>
        <strain evidence="9 10">TLA-22</strain>
    </source>
</reference>
<dbReference type="OrthoDB" id="9806880at2"/>
<dbReference type="Pfam" id="PF01553">
    <property type="entry name" value="Acyltransferase"/>
    <property type="match status" value="1"/>
</dbReference>
<keyword evidence="5" id="KW-0443">Lipid metabolism</keyword>
<gene>
    <name evidence="9" type="ORF">ENE74_11065</name>
</gene>
<dbReference type="CDD" id="cd07989">
    <property type="entry name" value="LPLAT_AGPAT-like"/>
    <property type="match status" value="1"/>
</dbReference>
<keyword evidence="7 9" id="KW-0012">Acyltransferase</keyword>
<keyword evidence="3" id="KW-0812">Transmembrane</keyword>
<protein>
    <submittedName>
        <fullName evidence="9">1-acyl-sn-glycerol-3-phosphate acyltransferase</fullName>
    </submittedName>
</protein>